<evidence type="ECO:0000256" key="7">
    <source>
        <dbReference type="ARBA" id="ARBA00023065"/>
    </source>
</evidence>
<evidence type="ECO:0000256" key="14">
    <source>
        <dbReference type="RuleBase" id="RU003848"/>
    </source>
</evidence>
<dbReference type="Pfam" id="PF00430">
    <property type="entry name" value="ATP-synt_B"/>
    <property type="match status" value="1"/>
</dbReference>
<name>A0A9D2AIP0_9BACT</name>
<comment type="similarity">
    <text evidence="1 13 14">Belongs to the ATPase B chain family.</text>
</comment>
<dbReference type="GO" id="GO:0046961">
    <property type="term" value="F:proton-transporting ATPase activity, rotational mechanism"/>
    <property type="evidence" value="ECO:0007669"/>
    <property type="project" value="TreeGrafter"/>
</dbReference>
<evidence type="ECO:0000256" key="15">
    <source>
        <dbReference type="SAM" id="MobiDB-lite"/>
    </source>
</evidence>
<evidence type="ECO:0000256" key="3">
    <source>
        <dbReference type="ARBA" id="ARBA00022547"/>
    </source>
</evidence>
<protein>
    <recommendedName>
        <fullName evidence="13">ATP synthase subunit b</fullName>
    </recommendedName>
    <alternativeName>
        <fullName evidence="13">ATP synthase F(0) sector subunit b</fullName>
    </alternativeName>
    <alternativeName>
        <fullName evidence="13">ATPase subunit I</fullName>
    </alternativeName>
    <alternativeName>
        <fullName evidence="13">F-type ATPase subunit b</fullName>
        <shortName evidence="13">F-ATPase subunit b</shortName>
    </alternativeName>
</protein>
<dbReference type="InterPro" id="IPR002146">
    <property type="entry name" value="ATP_synth_b/b'su_bac/chlpt"/>
</dbReference>
<keyword evidence="4 13" id="KW-0812">Transmembrane</keyword>
<keyword evidence="6 13" id="KW-1133">Transmembrane helix</keyword>
<reference evidence="16" key="2">
    <citation type="submission" date="2021-04" db="EMBL/GenBank/DDBJ databases">
        <authorList>
            <person name="Gilroy R."/>
        </authorList>
    </citation>
    <scope>NUCLEOTIDE SEQUENCE</scope>
    <source>
        <strain evidence="16">14975</strain>
    </source>
</reference>
<evidence type="ECO:0000256" key="2">
    <source>
        <dbReference type="ARBA" id="ARBA00022448"/>
    </source>
</evidence>
<sequence>MLHPVLATSVGELFDQFGLHTEAFIAHLIAFIIIATIIGVFGIKPVMKQLEERRKRIEEGEAMREQSEKELAEVKQQSERILDEARDSGKQEIDRARASAARIQADLTAKAGAEAQSIIANARSQAALDTEREKQALRADFARLVALTTAQVTGKVLSEADHRAINAEAISKL</sequence>
<dbReference type="GO" id="GO:0012505">
    <property type="term" value="C:endomembrane system"/>
    <property type="evidence" value="ECO:0007669"/>
    <property type="project" value="UniProtKB-SubCell"/>
</dbReference>
<dbReference type="GO" id="GO:0005886">
    <property type="term" value="C:plasma membrane"/>
    <property type="evidence" value="ECO:0007669"/>
    <property type="project" value="UniProtKB-SubCell"/>
</dbReference>
<reference evidence="16" key="1">
    <citation type="journal article" date="2021" name="PeerJ">
        <title>Extensive microbial diversity within the chicken gut microbiome revealed by metagenomics and culture.</title>
        <authorList>
            <person name="Gilroy R."/>
            <person name="Ravi A."/>
            <person name="Getino M."/>
            <person name="Pursley I."/>
            <person name="Horton D.L."/>
            <person name="Alikhan N.F."/>
            <person name="Baker D."/>
            <person name="Gharbi K."/>
            <person name="Hall N."/>
            <person name="Watson M."/>
            <person name="Adriaenssens E.M."/>
            <person name="Foster-Nyarko E."/>
            <person name="Jarju S."/>
            <person name="Secka A."/>
            <person name="Antonio M."/>
            <person name="Oren A."/>
            <person name="Chaudhuri R.R."/>
            <person name="La Ragione R."/>
            <person name="Hildebrand F."/>
            <person name="Pallen M.J."/>
        </authorList>
    </citation>
    <scope>NUCLEOTIDE SEQUENCE</scope>
    <source>
        <strain evidence="16">14975</strain>
    </source>
</reference>
<dbReference type="AlphaFoldDB" id="A0A9D2AIP0"/>
<keyword evidence="9 13" id="KW-0066">ATP synthesis</keyword>
<dbReference type="CDD" id="cd06503">
    <property type="entry name" value="ATP-synt_Fo_b"/>
    <property type="match status" value="1"/>
</dbReference>
<accession>A0A9D2AIP0</accession>
<dbReference type="PANTHER" id="PTHR33445:SF1">
    <property type="entry name" value="ATP SYNTHASE SUBUNIT B"/>
    <property type="match status" value="1"/>
</dbReference>
<dbReference type="GO" id="GO:0046933">
    <property type="term" value="F:proton-transporting ATP synthase activity, rotational mechanism"/>
    <property type="evidence" value="ECO:0007669"/>
    <property type="project" value="UniProtKB-UniRule"/>
</dbReference>
<evidence type="ECO:0000256" key="12">
    <source>
        <dbReference type="ARBA" id="ARBA00037847"/>
    </source>
</evidence>
<evidence type="ECO:0000256" key="9">
    <source>
        <dbReference type="ARBA" id="ARBA00023310"/>
    </source>
</evidence>
<proteinExistence type="inferred from homology"/>
<comment type="function">
    <text evidence="10 13">F(1)F(0) ATP synthase produces ATP from ADP in the presence of a proton or sodium gradient. F-type ATPases consist of two structural domains, F(1) containing the extramembraneous catalytic core and F(0) containing the membrane proton channel, linked together by a central stalk and a peripheral stalk. During catalysis, ATP synthesis in the catalytic domain of F(1) is coupled via a rotary mechanism of the central stalk subunits to proton translocation.</text>
</comment>
<keyword evidence="2 13" id="KW-0813">Transport</keyword>
<dbReference type="GO" id="GO:0045259">
    <property type="term" value="C:proton-transporting ATP synthase complex"/>
    <property type="evidence" value="ECO:0007669"/>
    <property type="project" value="UniProtKB-KW"/>
</dbReference>
<organism evidence="16 17">
    <name type="scientific">Candidatus Akkermansia intestinigallinarum</name>
    <dbReference type="NCBI Taxonomy" id="2838431"/>
    <lineage>
        <taxon>Bacteria</taxon>
        <taxon>Pseudomonadati</taxon>
        <taxon>Verrucomicrobiota</taxon>
        <taxon>Verrucomicrobiia</taxon>
        <taxon>Verrucomicrobiales</taxon>
        <taxon>Akkermansiaceae</taxon>
        <taxon>Akkermansia</taxon>
    </lineage>
</organism>
<evidence type="ECO:0000256" key="8">
    <source>
        <dbReference type="ARBA" id="ARBA00023136"/>
    </source>
</evidence>
<keyword evidence="5 13" id="KW-0375">Hydrogen ion transport</keyword>
<dbReference type="InterPro" id="IPR050059">
    <property type="entry name" value="ATP_synthase_B_chain"/>
</dbReference>
<evidence type="ECO:0000256" key="10">
    <source>
        <dbReference type="ARBA" id="ARBA00025198"/>
    </source>
</evidence>
<feature type="transmembrane region" description="Helical" evidence="13">
    <location>
        <begin position="24"/>
        <end position="47"/>
    </location>
</feature>
<evidence type="ECO:0000313" key="16">
    <source>
        <dbReference type="EMBL" id="HIX20618.1"/>
    </source>
</evidence>
<evidence type="ECO:0000256" key="6">
    <source>
        <dbReference type="ARBA" id="ARBA00022989"/>
    </source>
</evidence>
<comment type="function">
    <text evidence="11">Component of the F(0) channel, it forms part of the peripheral stalk, linking F(1) to F(0). The b'-subunit is a diverged and duplicated form of b found in plants and photosynthetic bacteria.</text>
</comment>
<dbReference type="Proteomes" id="UP000823964">
    <property type="component" value="Unassembled WGS sequence"/>
</dbReference>
<comment type="subunit">
    <text evidence="13">F-type ATPases have 2 components, F(1) - the catalytic core - and F(0) - the membrane proton channel. F(1) has five subunits: alpha(3), beta(3), gamma(1), delta(1), epsilon(1). F(0) has three main subunits: a(1), b(2) and c(10-14). The alpha and beta chains form an alternating ring which encloses part of the gamma chain. F(1) is attached to F(0) by a central stalk formed by the gamma and epsilon chains, while a peripheral stalk is formed by the delta and b chains.</text>
</comment>
<dbReference type="PANTHER" id="PTHR33445">
    <property type="entry name" value="ATP SYNTHASE SUBUNIT B', CHLOROPLASTIC"/>
    <property type="match status" value="1"/>
</dbReference>
<dbReference type="InterPro" id="IPR028987">
    <property type="entry name" value="ATP_synth_B-like_membr_sf"/>
</dbReference>
<keyword evidence="8 13" id="KW-0472">Membrane</keyword>
<dbReference type="EMBL" id="DXFQ01000160">
    <property type="protein sequence ID" value="HIX20618.1"/>
    <property type="molecule type" value="Genomic_DNA"/>
</dbReference>
<gene>
    <name evidence="13" type="primary">atpF</name>
    <name evidence="16" type="ORF">H9862_08480</name>
</gene>
<dbReference type="HAMAP" id="MF_01398">
    <property type="entry name" value="ATP_synth_b_bprime"/>
    <property type="match status" value="1"/>
</dbReference>
<comment type="caution">
    <text evidence="16">The sequence shown here is derived from an EMBL/GenBank/DDBJ whole genome shotgun (WGS) entry which is preliminary data.</text>
</comment>
<keyword evidence="7 13" id="KW-0406">Ion transport</keyword>
<evidence type="ECO:0000313" key="17">
    <source>
        <dbReference type="Proteomes" id="UP000823964"/>
    </source>
</evidence>
<evidence type="ECO:0000256" key="13">
    <source>
        <dbReference type="HAMAP-Rule" id="MF_01398"/>
    </source>
</evidence>
<dbReference type="SUPFAM" id="SSF81573">
    <property type="entry name" value="F1F0 ATP synthase subunit B, membrane domain"/>
    <property type="match status" value="1"/>
</dbReference>
<evidence type="ECO:0000256" key="5">
    <source>
        <dbReference type="ARBA" id="ARBA00022781"/>
    </source>
</evidence>
<evidence type="ECO:0000256" key="1">
    <source>
        <dbReference type="ARBA" id="ARBA00005513"/>
    </source>
</evidence>
<keyword evidence="13" id="KW-1003">Cell membrane</keyword>
<evidence type="ECO:0000256" key="4">
    <source>
        <dbReference type="ARBA" id="ARBA00022692"/>
    </source>
</evidence>
<comment type="subcellular location">
    <subcellularLocation>
        <location evidence="13">Cell membrane</location>
        <topology evidence="13">Single-pass membrane protein</topology>
    </subcellularLocation>
    <subcellularLocation>
        <location evidence="12">Endomembrane system</location>
        <topology evidence="12">Single-pass membrane protein</topology>
    </subcellularLocation>
</comment>
<evidence type="ECO:0000256" key="11">
    <source>
        <dbReference type="ARBA" id="ARBA00025614"/>
    </source>
</evidence>
<keyword evidence="3 13" id="KW-0138">CF(0)</keyword>
<feature type="region of interest" description="Disordered" evidence="15">
    <location>
        <begin position="60"/>
        <end position="95"/>
    </location>
</feature>